<protein>
    <recommendedName>
        <fullName evidence="3">DUF2642 domain-containing protein</fullName>
    </recommendedName>
</protein>
<evidence type="ECO:0008006" key="3">
    <source>
        <dbReference type="Google" id="ProtNLM"/>
    </source>
</evidence>
<reference evidence="1 2" key="1">
    <citation type="submission" date="2021-01" db="EMBL/GenBank/DDBJ databases">
        <title>Genomic Encyclopedia of Type Strains, Phase IV (KMG-IV): sequencing the most valuable type-strain genomes for metagenomic binning, comparative biology and taxonomic classification.</title>
        <authorList>
            <person name="Goeker M."/>
        </authorList>
    </citation>
    <scope>NUCLEOTIDE SEQUENCE [LARGE SCALE GENOMIC DNA]</scope>
    <source>
        <strain evidence="1 2">DSM 25540</strain>
    </source>
</reference>
<evidence type="ECO:0000313" key="1">
    <source>
        <dbReference type="EMBL" id="MBM7631699.1"/>
    </source>
</evidence>
<proteinExistence type="predicted"/>
<dbReference type="Proteomes" id="UP000741863">
    <property type="component" value="Unassembled WGS sequence"/>
</dbReference>
<organism evidence="1 2">
    <name type="scientific">Geomicrobium sediminis</name>
    <dbReference type="NCBI Taxonomy" id="1347788"/>
    <lineage>
        <taxon>Bacteria</taxon>
        <taxon>Bacillati</taxon>
        <taxon>Bacillota</taxon>
        <taxon>Bacilli</taxon>
        <taxon>Bacillales</taxon>
        <taxon>Geomicrobium</taxon>
    </lineage>
</organism>
<dbReference type="EMBL" id="JAFBEC010000002">
    <property type="protein sequence ID" value="MBM7631699.1"/>
    <property type="molecule type" value="Genomic_DNA"/>
</dbReference>
<keyword evidence="2" id="KW-1185">Reference proteome</keyword>
<accession>A0ABS2P8F9</accession>
<evidence type="ECO:0000313" key="2">
    <source>
        <dbReference type="Proteomes" id="UP000741863"/>
    </source>
</evidence>
<gene>
    <name evidence="1" type="ORF">JOD17_000791</name>
</gene>
<sequence length="85" mass="9894">MYLHPYSYLEKEVSTNIEQKSVIEQLETALYRSIPLTISILKEEMAAHLHGTCVEVDHESNRVVFNQDPTFFFIPFEQITDVAFT</sequence>
<dbReference type="RefSeq" id="WP_204695786.1">
    <property type="nucleotide sequence ID" value="NZ_JAFBEC010000002.1"/>
</dbReference>
<name>A0ABS2P8F9_9BACL</name>
<comment type="caution">
    <text evidence="1">The sequence shown here is derived from an EMBL/GenBank/DDBJ whole genome shotgun (WGS) entry which is preliminary data.</text>
</comment>